<keyword evidence="2 4" id="KW-0378">Hydrolase</keyword>
<dbReference type="PANTHER" id="PTHR43101:SF1">
    <property type="entry name" value="BETA-FRUCTOSIDASE"/>
    <property type="match status" value="1"/>
</dbReference>
<dbReference type="Pfam" id="PF08244">
    <property type="entry name" value="Glyco_hydro_32C"/>
    <property type="match status" value="1"/>
</dbReference>
<dbReference type="GO" id="GO:0016787">
    <property type="term" value="F:hydrolase activity"/>
    <property type="evidence" value="ECO:0007669"/>
    <property type="project" value="UniProtKB-KW"/>
</dbReference>
<name>A0ABS6BXY1_9CLOT</name>
<dbReference type="Proteomes" id="UP000776252">
    <property type="component" value="Unassembled WGS sequence"/>
</dbReference>
<dbReference type="PROSITE" id="PS00609">
    <property type="entry name" value="GLYCOSYL_HYDROL_F32"/>
    <property type="match status" value="1"/>
</dbReference>
<evidence type="ECO:0000256" key="3">
    <source>
        <dbReference type="ARBA" id="ARBA00023295"/>
    </source>
</evidence>
<evidence type="ECO:0000259" key="6">
    <source>
        <dbReference type="Pfam" id="PF08244"/>
    </source>
</evidence>
<dbReference type="RefSeq" id="WP_216151298.1">
    <property type="nucleotide sequence ID" value="NZ_JAHLDV010000067.1"/>
</dbReference>
<dbReference type="InterPro" id="IPR013189">
    <property type="entry name" value="Glyco_hydro_32_C"/>
</dbReference>
<comment type="caution">
    <text evidence="7">The sequence shown here is derived from an EMBL/GenBank/DDBJ whole genome shotgun (WGS) entry which is preliminary data.</text>
</comment>
<evidence type="ECO:0000259" key="5">
    <source>
        <dbReference type="Pfam" id="PF00251"/>
    </source>
</evidence>
<feature type="domain" description="Glycosyl hydrolase family 32 C-terminal" evidence="6">
    <location>
        <begin position="308"/>
        <end position="458"/>
    </location>
</feature>
<evidence type="ECO:0000313" key="8">
    <source>
        <dbReference type="Proteomes" id="UP000776252"/>
    </source>
</evidence>
<dbReference type="CDD" id="cd08996">
    <property type="entry name" value="GH32_FFase"/>
    <property type="match status" value="1"/>
</dbReference>
<dbReference type="InterPro" id="IPR018053">
    <property type="entry name" value="Glyco_hydro_32_AS"/>
</dbReference>
<dbReference type="InterPro" id="IPR051214">
    <property type="entry name" value="GH32_Enzymes"/>
</dbReference>
<evidence type="ECO:0000256" key="1">
    <source>
        <dbReference type="ARBA" id="ARBA00012758"/>
    </source>
</evidence>
<dbReference type="PANTHER" id="PTHR43101">
    <property type="entry name" value="BETA-FRUCTOSIDASE"/>
    <property type="match status" value="1"/>
</dbReference>
<keyword evidence="3 4" id="KW-0326">Glycosidase</keyword>
<reference evidence="7 8" key="1">
    <citation type="submission" date="2021-06" db="EMBL/GenBank/DDBJ databases">
        <title>Clostridia strains as spoilage organisms.</title>
        <authorList>
            <person name="Wambui J."/>
            <person name="Stephan R."/>
            <person name="Stevens M.J.A."/>
        </authorList>
    </citation>
    <scope>NUCLEOTIDE SEQUENCE [LARGE SCALE GENOMIC DNA]</scope>
    <source>
        <strain evidence="7 8">DSM 14204</strain>
    </source>
</reference>
<keyword evidence="8" id="KW-1185">Reference proteome</keyword>
<gene>
    <name evidence="7" type="ORF">KPL37_17350</name>
</gene>
<organism evidence="7 8">
    <name type="scientific">Clostridium frigoris</name>
    <dbReference type="NCBI Taxonomy" id="205327"/>
    <lineage>
        <taxon>Bacteria</taxon>
        <taxon>Bacillati</taxon>
        <taxon>Bacillota</taxon>
        <taxon>Clostridia</taxon>
        <taxon>Eubacteriales</taxon>
        <taxon>Clostridiaceae</taxon>
        <taxon>Clostridium</taxon>
    </lineage>
</organism>
<accession>A0ABS6BXY1</accession>
<sequence>MDLYRPIYHFMPEKNWMNDPNGPIYYKGEYHLFYQTNPNDYHWDTMHWGHAKSIDLVHWNHLPIALYPSNELGEKHCFSGCTFTNDQGIPTIYYTSVGEGQRHQSVGAEQWMAVSHDDMVTWEKAKNNPRLTLDLHENMDIKEWRDPFVWKDGDNWYMVLGGSNDGNGCVFIYKSKNSLDWKFLNILYETNKYKFLECPNLFKLGDKYVLIYSPNDMVVYHTGILNSDFTFTTEYQDIFDNSGWEGYYAPNSLVDPNGRRVIWGWMTEASRGEFKGPLGWAGAQSIPRMLSLYNNGKLKIEPVSELKVLRAEEKLLTDVKVNSENLKLGVQGRALEIKAEFELNGDEEFSIQVLQSKNAQEQTSISYNVINSELTVDRSKSTLSELPHKSKLSASLYLSKGEILKLHIFIDHSIIEVFANYEKCISTRVYPTLDDTTGVTLSLTKGIELNVKSFTIWKMKSIW</sequence>
<evidence type="ECO:0000256" key="4">
    <source>
        <dbReference type="RuleBase" id="RU362110"/>
    </source>
</evidence>
<dbReference type="EC" id="3.2.1.26" evidence="1"/>
<proteinExistence type="inferred from homology"/>
<protein>
    <recommendedName>
        <fullName evidence="1">beta-fructofuranosidase</fullName>
        <ecNumber evidence="1">3.2.1.26</ecNumber>
    </recommendedName>
</protein>
<dbReference type="SMART" id="SM00640">
    <property type="entry name" value="Glyco_32"/>
    <property type="match status" value="1"/>
</dbReference>
<dbReference type="EMBL" id="JAHLDV010000067">
    <property type="protein sequence ID" value="MBU3161475.1"/>
    <property type="molecule type" value="Genomic_DNA"/>
</dbReference>
<dbReference type="Pfam" id="PF00251">
    <property type="entry name" value="Glyco_hydro_32N"/>
    <property type="match status" value="1"/>
</dbReference>
<dbReference type="InterPro" id="IPR013148">
    <property type="entry name" value="Glyco_hydro_32_N"/>
</dbReference>
<comment type="similarity">
    <text evidence="4">Belongs to the glycosyl hydrolase 32 family.</text>
</comment>
<evidence type="ECO:0000313" key="7">
    <source>
        <dbReference type="EMBL" id="MBU3161475.1"/>
    </source>
</evidence>
<evidence type="ECO:0000256" key="2">
    <source>
        <dbReference type="ARBA" id="ARBA00022801"/>
    </source>
</evidence>
<dbReference type="InterPro" id="IPR001362">
    <property type="entry name" value="Glyco_hydro_32"/>
</dbReference>
<feature type="domain" description="Glycosyl hydrolase family 32 N-terminal" evidence="5">
    <location>
        <begin position="9"/>
        <end position="302"/>
    </location>
</feature>